<dbReference type="Proteomes" id="UP000314294">
    <property type="component" value="Unassembled WGS sequence"/>
</dbReference>
<keyword evidence="2" id="KW-1185">Reference proteome</keyword>
<evidence type="ECO:0000313" key="1">
    <source>
        <dbReference type="EMBL" id="TNN87482.1"/>
    </source>
</evidence>
<dbReference type="EMBL" id="SRLO01000010">
    <property type="protein sequence ID" value="TNN87482.1"/>
    <property type="molecule type" value="Genomic_DNA"/>
</dbReference>
<sequence>MPAEAGRRVAFARGVVVLLPLGERDMAVIWTKLTGLTQHVVITVFTGLLPMIMVEGVRKMEFLILSCRALASAPCSPVSRPGGLLAPRSGCCSGSSSAITAGLGASLGWTGLGGRRGRADSGYTTWTGGRRDANGTAARPVVVVTAQSSSDIASRSTW</sequence>
<reference evidence="1 2" key="1">
    <citation type="submission" date="2019-03" db="EMBL/GenBank/DDBJ databases">
        <title>First draft genome of Liparis tanakae, snailfish: a comprehensive survey of snailfish specific genes.</title>
        <authorList>
            <person name="Kim W."/>
            <person name="Song I."/>
            <person name="Jeong J.-H."/>
            <person name="Kim D."/>
            <person name="Kim S."/>
            <person name="Ryu S."/>
            <person name="Song J.Y."/>
            <person name="Lee S.K."/>
        </authorList>
    </citation>
    <scope>NUCLEOTIDE SEQUENCE [LARGE SCALE GENOMIC DNA]</scope>
    <source>
        <tissue evidence="1">Muscle</tissue>
    </source>
</reference>
<evidence type="ECO:0000313" key="2">
    <source>
        <dbReference type="Proteomes" id="UP000314294"/>
    </source>
</evidence>
<proteinExistence type="predicted"/>
<protein>
    <submittedName>
        <fullName evidence="1">Uncharacterized protein</fullName>
    </submittedName>
</protein>
<name>A0A4Z2JE18_9TELE</name>
<accession>A0A4Z2JE18</accession>
<organism evidence="1 2">
    <name type="scientific">Liparis tanakae</name>
    <name type="common">Tanaka's snailfish</name>
    <dbReference type="NCBI Taxonomy" id="230148"/>
    <lineage>
        <taxon>Eukaryota</taxon>
        <taxon>Metazoa</taxon>
        <taxon>Chordata</taxon>
        <taxon>Craniata</taxon>
        <taxon>Vertebrata</taxon>
        <taxon>Euteleostomi</taxon>
        <taxon>Actinopterygii</taxon>
        <taxon>Neopterygii</taxon>
        <taxon>Teleostei</taxon>
        <taxon>Neoteleostei</taxon>
        <taxon>Acanthomorphata</taxon>
        <taxon>Eupercaria</taxon>
        <taxon>Perciformes</taxon>
        <taxon>Cottioidei</taxon>
        <taxon>Cottales</taxon>
        <taxon>Liparidae</taxon>
        <taxon>Liparis</taxon>
    </lineage>
</organism>
<comment type="caution">
    <text evidence="1">The sequence shown here is derived from an EMBL/GenBank/DDBJ whole genome shotgun (WGS) entry which is preliminary data.</text>
</comment>
<gene>
    <name evidence="1" type="ORF">EYF80_002199</name>
</gene>
<dbReference type="AlphaFoldDB" id="A0A4Z2JE18"/>